<dbReference type="EMBL" id="PJEX01000334">
    <property type="protein sequence ID" value="TKW51108.1"/>
    <property type="molecule type" value="Genomic_DNA"/>
</dbReference>
<evidence type="ECO:0000313" key="8">
    <source>
        <dbReference type="Proteomes" id="UP000310108"/>
    </source>
</evidence>
<comment type="cofactor">
    <cofactor evidence="5">
        <name>heme</name>
        <dbReference type="ChEBI" id="CHEBI:30413"/>
    </cofactor>
</comment>
<protein>
    <submittedName>
        <fullName evidence="7">Cytochrome P450 4F12</fullName>
    </submittedName>
</protein>
<dbReference type="InterPro" id="IPR050121">
    <property type="entry name" value="Cytochrome_P450_monoxygenase"/>
</dbReference>
<dbReference type="OrthoDB" id="1470350at2759"/>
<dbReference type="GO" id="GO:0004497">
    <property type="term" value="F:monooxygenase activity"/>
    <property type="evidence" value="ECO:0007669"/>
    <property type="project" value="InterPro"/>
</dbReference>
<accession>A0A4U6X6N8</accession>
<dbReference type="Proteomes" id="UP000310108">
    <property type="component" value="Unassembled WGS sequence"/>
</dbReference>
<keyword evidence="6" id="KW-0472">Membrane</keyword>
<dbReference type="GO" id="GO:0016705">
    <property type="term" value="F:oxidoreductase activity, acting on paired donors, with incorporation or reduction of molecular oxygen"/>
    <property type="evidence" value="ECO:0007669"/>
    <property type="project" value="InterPro"/>
</dbReference>
<keyword evidence="2 5" id="KW-0349">Heme</keyword>
<dbReference type="PANTHER" id="PTHR24305">
    <property type="entry name" value="CYTOCHROME P450"/>
    <property type="match status" value="1"/>
</dbReference>
<name>A0A4U6X6N8_9PEZI</name>
<dbReference type="GO" id="GO:0005506">
    <property type="term" value="F:iron ion binding"/>
    <property type="evidence" value="ECO:0007669"/>
    <property type="project" value="InterPro"/>
</dbReference>
<feature type="binding site" description="axial binding residue" evidence="5">
    <location>
        <position position="538"/>
    </location>
    <ligand>
        <name>heme</name>
        <dbReference type="ChEBI" id="CHEBI:30413"/>
    </ligand>
    <ligandPart>
        <name>Fe</name>
        <dbReference type="ChEBI" id="CHEBI:18248"/>
    </ligandPart>
</feature>
<dbReference type="SUPFAM" id="SSF48264">
    <property type="entry name" value="Cytochrome P450"/>
    <property type="match status" value="1"/>
</dbReference>
<keyword evidence="4 5" id="KW-0408">Iron</keyword>
<evidence type="ECO:0000313" key="7">
    <source>
        <dbReference type="EMBL" id="TKW51108.1"/>
    </source>
</evidence>
<keyword evidence="6" id="KW-1133">Transmembrane helix</keyword>
<comment type="similarity">
    <text evidence="1">Belongs to the cytochrome P450 family.</text>
</comment>
<dbReference type="GO" id="GO:0020037">
    <property type="term" value="F:heme binding"/>
    <property type="evidence" value="ECO:0007669"/>
    <property type="project" value="InterPro"/>
</dbReference>
<sequence>MSTTTMNRSTTRAALVPDLESHQAWSGFVRVALALLVLTFVGQWAVEYTRLRLKMRRNGIPSINSAVGIFDQVIRPLYPHIPYLSPMRQLAFDRPFRKYENARSDLIALGQASTPSRLVYATGSPATVRAIAAATDVFHKPAGSPRYRVGNVFGLQLISAQNGAEHERHRRVVRVCFGEGFMQYGWDSMAHMWRVMLREEGLETEQAGDTRVLHDPGEILVKMTLSVVGASWFAVDIPWREPAQEETGPIMPFADALHIFSGTVPAQLLLPRWFMDYNPFPYMRRLGKAQRSLVHHIKAEKATAEQKHKARLASGAPQEEKKYKDLFGALVAAKIDQETGTKDQPPQEGLSDSEIVGNIFSFVMAGHESTAHTLAFALALLGPRPDLQEQMHAEVQRALLLPAEGRDGSPGRLVYKDMSRLPLLLATAYEALRMKDIAMHFSRIATRDTTLPYTTWEDDKNGRPVPRERLAHIAAGAWVHMDLAACGLNPFVWPEPESFDPSRHLRETEVVGADGRPEKKVSVSFENQVGFLLGARQCIGKRFAEVEMVSFLAHTVLHYRWEVVKRPGETQAQADERASTGREWLTFTPPNFDLRFIRR</sequence>
<evidence type="ECO:0000256" key="2">
    <source>
        <dbReference type="ARBA" id="ARBA00022617"/>
    </source>
</evidence>
<organism evidence="7 8">
    <name type="scientific">Colletotrichum tanaceti</name>
    <dbReference type="NCBI Taxonomy" id="1306861"/>
    <lineage>
        <taxon>Eukaryota</taxon>
        <taxon>Fungi</taxon>
        <taxon>Dikarya</taxon>
        <taxon>Ascomycota</taxon>
        <taxon>Pezizomycotina</taxon>
        <taxon>Sordariomycetes</taxon>
        <taxon>Hypocreomycetidae</taxon>
        <taxon>Glomerellales</taxon>
        <taxon>Glomerellaceae</taxon>
        <taxon>Colletotrichum</taxon>
        <taxon>Colletotrichum destructivum species complex</taxon>
    </lineage>
</organism>
<evidence type="ECO:0000256" key="4">
    <source>
        <dbReference type="ARBA" id="ARBA00023004"/>
    </source>
</evidence>
<dbReference type="PRINTS" id="PR00463">
    <property type="entry name" value="EP450I"/>
</dbReference>
<dbReference type="STRING" id="1306861.A0A4U6X6N8"/>
<proteinExistence type="inferred from homology"/>
<comment type="caution">
    <text evidence="7">The sequence shown here is derived from an EMBL/GenBank/DDBJ whole genome shotgun (WGS) entry which is preliminary data.</text>
</comment>
<feature type="transmembrane region" description="Helical" evidence="6">
    <location>
        <begin position="27"/>
        <end position="46"/>
    </location>
</feature>
<evidence type="ECO:0000256" key="5">
    <source>
        <dbReference type="PIRSR" id="PIRSR602401-1"/>
    </source>
</evidence>
<dbReference type="InterPro" id="IPR036396">
    <property type="entry name" value="Cyt_P450_sf"/>
</dbReference>
<reference evidence="7 8" key="1">
    <citation type="journal article" date="2019" name="PLoS ONE">
        <title>Comparative genome analysis indicates high evolutionary potential of pathogenicity genes in Colletotrichum tanaceti.</title>
        <authorList>
            <person name="Lelwala R.V."/>
            <person name="Korhonen P.K."/>
            <person name="Young N.D."/>
            <person name="Scott J.B."/>
            <person name="Ades P.A."/>
            <person name="Gasser R.B."/>
            <person name="Taylor P.W.J."/>
        </authorList>
    </citation>
    <scope>NUCLEOTIDE SEQUENCE [LARGE SCALE GENOMIC DNA]</scope>
    <source>
        <strain evidence="7">BRIP57314</strain>
    </source>
</reference>
<evidence type="ECO:0000256" key="1">
    <source>
        <dbReference type="ARBA" id="ARBA00010617"/>
    </source>
</evidence>
<keyword evidence="8" id="KW-1185">Reference proteome</keyword>
<dbReference type="AlphaFoldDB" id="A0A4U6X6N8"/>
<dbReference type="Gene3D" id="1.10.630.10">
    <property type="entry name" value="Cytochrome P450"/>
    <property type="match status" value="1"/>
</dbReference>
<gene>
    <name evidence="7" type="primary">CYP4F12</name>
    <name evidence="7" type="ORF">CTA1_12221</name>
</gene>
<dbReference type="Pfam" id="PF00067">
    <property type="entry name" value="p450"/>
    <property type="match status" value="1"/>
</dbReference>
<evidence type="ECO:0000256" key="3">
    <source>
        <dbReference type="ARBA" id="ARBA00022723"/>
    </source>
</evidence>
<keyword evidence="3 5" id="KW-0479">Metal-binding</keyword>
<evidence type="ECO:0000256" key="6">
    <source>
        <dbReference type="SAM" id="Phobius"/>
    </source>
</evidence>
<dbReference type="InterPro" id="IPR002401">
    <property type="entry name" value="Cyt_P450_E_grp-I"/>
</dbReference>
<dbReference type="PANTHER" id="PTHR24305:SF166">
    <property type="entry name" value="CYTOCHROME P450 12A4, MITOCHONDRIAL-RELATED"/>
    <property type="match status" value="1"/>
</dbReference>
<keyword evidence="6" id="KW-0812">Transmembrane</keyword>
<dbReference type="PRINTS" id="PR00385">
    <property type="entry name" value="P450"/>
</dbReference>
<dbReference type="InterPro" id="IPR001128">
    <property type="entry name" value="Cyt_P450"/>
</dbReference>